<feature type="domain" description="Arginyl tRNA synthetase N-terminal" evidence="12">
    <location>
        <begin position="9"/>
        <end position="89"/>
    </location>
</feature>
<evidence type="ECO:0000256" key="2">
    <source>
        <dbReference type="ARBA" id="ARBA00022490"/>
    </source>
</evidence>
<dbReference type="NCBIfam" id="TIGR00456">
    <property type="entry name" value="argS"/>
    <property type="match status" value="1"/>
</dbReference>
<evidence type="ECO:0000256" key="8">
    <source>
        <dbReference type="ARBA" id="ARBA00049339"/>
    </source>
</evidence>
<keyword evidence="14" id="KW-1185">Reference proteome</keyword>
<dbReference type="SUPFAM" id="SSF47323">
    <property type="entry name" value="Anticodon-binding domain of a subclass of class I aminoacyl-tRNA synthetases"/>
    <property type="match status" value="1"/>
</dbReference>
<evidence type="ECO:0000256" key="3">
    <source>
        <dbReference type="ARBA" id="ARBA00022598"/>
    </source>
</evidence>
<dbReference type="Pfam" id="PF05746">
    <property type="entry name" value="DALR_1"/>
    <property type="match status" value="1"/>
</dbReference>
<comment type="subunit">
    <text evidence="9">Monomer.</text>
</comment>
<dbReference type="InterPro" id="IPR001412">
    <property type="entry name" value="aa-tRNA-synth_I_CS"/>
</dbReference>
<comment type="caution">
    <text evidence="13">The sequence shown here is derived from an EMBL/GenBank/DDBJ whole genome shotgun (WGS) entry which is preliminary data.</text>
</comment>
<dbReference type="InterPro" id="IPR036695">
    <property type="entry name" value="Arg-tRNA-synth_N_sf"/>
</dbReference>
<feature type="domain" description="DALR anticodon binding" evidence="11">
    <location>
        <begin position="475"/>
        <end position="591"/>
    </location>
</feature>
<keyword evidence="2 9" id="KW-0963">Cytoplasm</keyword>
<dbReference type="PANTHER" id="PTHR11956">
    <property type="entry name" value="ARGINYL-TRNA SYNTHETASE"/>
    <property type="match status" value="1"/>
</dbReference>
<keyword evidence="3 9" id="KW-0436">Ligase</keyword>
<name>A0ABW6XVS1_9ACTN</name>
<dbReference type="SUPFAM" id="SSF55190">
    <property type="entry name" value="Arginyl-tRNA synthetase (ArgRS), N-terminal 'additional' domain"/>
    <property type="match status" value="1"/>
</dbReference>
<evidence type="ECO:0000256" key="9">
    <source>
        <dbReference type="HAMAP-Rule" id="MF_00123"/>
    </source>
</evidence>
<dbReference type="InterPro" id="IPR008909">
    <property type="entry name" value="DALR_anticod-bd"/>
</dbReference>
<dbReference type="InterPro" id="IPR005148">
    <property type="entry name" value="Arg-tRNA-synth_N"/>
</dbReference>
<proteinExistence type="inferred from homology"/>
<dbReference type="Pfam" id="PF00750">
    <property type="entry name" value="tRNA-synt_1d"/>
    <property type="match status" value="1"/>
</dbReference>
<dbReference type="SMART" id="SM01016">
    <property type="entry name" value="Arg_tRNA_synt_N"/>
    <property type="match status" value="1"/>
</dbReference>
<dbReference type="CDD" id="cd07956">
    <property type="entry name" value="Anticodon_Ia_Arg"/>
    <property type="match status" value="1"/>
</dbReference>
<dbReference type="PANTHER" id="PTHR11956:SF5">
    <property type="entry name" value="ARGININE--TRNA LIGASE, CYTOPLASMIC"/>
    <property type="match status" value="1"/>
</dbReference>
<gene>
    <name evidence="9 13" type="primary">argS</name>
    <name evidence="13" type="ORF">ACFY8C_25195</name>
</gene>
<reference evidence="13 14" key="1">
    <citation type="submission" date="2024-10" db="EMBL/GenBank/DDBJ databases">
        <title>The Natural Products Discovery Center: Release of the First 8490 Sequenced Strains for Exploring Actinobacteria Biosynthetic Diversity.</title>
        <authorList>
            <person name="Kalkreuter E."/>
            <person name="Kautsar S.A."/>
            <person name="Yang D."/>
            <person name="Bader C.D."/>
            <person name="Teijaro C.N."/>
            <person name="Fluegel L."/>
            <person name="Davis C.M."/>
            <person name="Simpson J.R."/>
            <person name="Lauterbach L."/>
            <person name="Steele A.D."/>
            <person name="Gui C."/>
            <person name="Meng S."/>
            <person name="Li G."/>
            <person name="Viehrig K."/>
            <person name="Ye F."/>
            <person name="Su P."/>
            <person name="Kiefer A.F."/>
            <person name="Nichols A."/>
            <person name="Cepeda A.J."/>
            <person name="Yan W."/>
            <person name="Fan B."/>
            <person name="Jiang Y."/>
            <person name="Adhikari A."/>
            <person name="Zheng C.-J."/>
            <person name="Schuster L."/>
            <person name="Cowan T.M."/>
            <person name="Smanski M.J."/>
            <person name="Chevrette M.G."/>
            <person name="De Carvalho L.P.S."/>
            <person name="Shen B."/>
        </authorList>
    </citation>
    <scope>NUCLEOTIDE SEQUENCE [LARGE SCALE GENOMIC DNA]</scope>
    <source>
        <strain evidence="13 14">NPDC012605</strain>
    </source>
</reference>
<dbReference type="PROSITE" id="PS00178">
    <property type="entry name" value="AA_TRNA_LIGASE_I"/>
    <property type="match status" value="1"/>
</dbReference>
<dbReference type="SUPFAM" id="SSF52374">
    <property type="entry name" value="Nucleotidylyl transferase"/>
    <property type="match status" value="1"/>
</dbReference>
<dbReference type="RefSeq" id="WP_030324280.1">
    <property type="nucleotide sequence ID" value="NZ_JBIBDZ010000008.1"/>
</dbReference>
<organism evidence="13 14">
    <name type="scientific">Streptomyces flavochromogenes</name>
    <dbReference type="NCBI Taxonomy" id="68199"/>
    <lineage>
        <taxon>Bacteria</taxon>
        <taxon>Bacillati</taxon>
        <taxon>Actinomycetota</taxon>
        <taxon>Actinomycetes</taxon>
        <taxon>Kitasatosporales</taxon>
        <taxon>Streptomycetaceae</taxon>
        <taxon>Streptomyces</taxon>
    </lineage>
</organism>
<accession>A0ABW6XVS1</accession>
<dbReference type="EC" id="6.1.1.19" evidence="9"/>
<dbReference type="InterPro" id="IPR009080">
    <property type="entry name" value="tRNAsynth_Ia_anticodon-bd"/>
</dbReference>
<dbReference type="CDD" id="cd00671">
    <property type="entry name" value="ArgRS_core"/>
    <property type="match status" value="1"/>
</dbReference>
<sequence length="591" mass="64734">MASVPSLASTVQQRLADGLSAALPDAASADPLLRRSDRADFQANGILALAKQLKGNPRELATQVVAAIPENDVLKEIEVSGPGFLNITVTDAAIVRTLAARAADARLGVPFNESAGTTVIDYAQPNVAKEMHVGHLRSAVIGAAMVEILEFTGESVVRRHHIGDWGTQFGMLIQYLIEHPHELDHTAEDGAEVSGEEAMSNLNRLYKASRALFDSDEEFKTRARARVVDLQAGDERTLALWQRFVDESKIYFYSVFDKLDMDIRDADVVGESGYNDMLVETCRILEESGVAVRSEGALCVFFDDVKGPDGNPTPLIVQKSDGGFGYAATDLSAIRDRVQNLKATSLVYVVDARQSLHFKMVFETARRAGWLNEDVKAVQLAFGTVLGKDGKPFKTREGETVRLVDLLDEAVDRATTVVREKAEKVGLTESEIVENGQYVGIGAVKYADLSTSAARDYKFDLDQMVSLNGDTSVYLQYAYARIRSIFGKAGDRTPLAHPELELAPAERALGLHLDQFGEVIAETAAEHAPHKLAAYLYQLASLYTTFYDQCPVIKPEPAQEVAENRLFLCDLTARTLHQGMALLGIRTPERL</sequence>
<dbReference type="Pfam" id="PF03485">
    <property type="entry name" value="Arg_tRNA_synt_N"/>
    <property type="match status" value="1"/>
</dbReference>
<evidence type="ECO:0000259" key="12">
    <source>
        <dbReference type="SMART" id="SM01016"/>
    </source>
</evidence>
<dbReference type="Gene3D" id="3.30.1360.70">
    <property type="entry name" value="Arginyl tRNA synthetase N-terminal domain"/>
    <property type="match status" value="1"/>
</dbReference>
<comment type="subcellular location">
    <subcellularLocation>
        <location evidence="9">Cytoplasm</location>
    </subcellularLocation>
</comment>
<dbReference type="InterPro" id="IPR001278">
    <property type="entry name" value="Arg-tRNA-ligase"/>
</dbReference>
<dbReference type="Gene3D" id="3.40.50.620">
    <property type="entry name" value="HUPs"/>
    <property type="match status" value="1"/>
</dbReference>
<dbReference type="SMART" id="SM00836">
    <property type="entry name" value="DALR_1"/>
    <property type="match status" value="1"/>
</dbReference>
<evidence type="ECO:0000256" key="6">
    <source>
        <dbReference type="ARBA" id="ARBA00022917"/>
    </source>
</evidence>
<comment type="catalytic activity">
    <reaction evidence="8 9">
        <text>tRNA(Arg) + L-arginine + ATP = L-arginyl-tRNA(Arg) + AMP + diphosphate</text>
        <dbReference type="Rhea" id="RHEA:20301"/>
        <dbReference type="Rhea" id="RHEA-COMP:9658"/>
        <dbReference type="Rhea" id="RHEA-COMP:9673"/>
        <dbReference type="ChEBI" id="CHEBI:30616"/>
        <dbReference type="ChEBI" id="CHEBI:32682"/>
        <dbReference type="ChEBI" id="CHEBI:33019"/>
        <dbReference type="ChEBI" id="CHEBI:78442"/>
        <dbReference type="ChEBI" id="CHEBI:78513"/>
        <dbReference type="ChEBI" id="CHEBI:456215"/>
        <dbReference type="EC" id="6.1.1.19"/>
    </reaction>
</comment>
<comment type="similarity">
    <text evidence="1 9 10">Belongs to the class-I aminoacyl-tRNA synthetase family.</text>
</comment>
<evidence type="ECO:0000313" key="13">
    <source>
        <dbReference type="EMBL" id="MFF5921616.1"/>
    </source>
</evidence>
<evidence type="ECO:0000256" key="4">
    <source>
        <dbReference type="ARBA" id="ARBA00022741"/>
    </source>
</evidence>
<dbReference type="Gene3D" id="1.10.730.10">
    <property type="entry name" value="Isoleucyl-tRNA Synthetase, Domain 1"/>
    <property type="match status" value="1"/>
</dbReference>
<evidence type="ECO:0000256" key="10">
    <source>
        <dbReference type="RuleBase" id="RU363038"/>
    </source>
</evidence>
<evidence type="ECO:0000256" key="5">
    <source>
        <dbReference type="ARBA" id="ARBA00022840"/>
    </source>
</evidence>
<keyword evidence="6 9" id="KW-0648">Protein biosynthesis</keyword>
<evidence type="ECO:0000259" key="11">
    <source>
        <dbReference type="SMART" id="SM00836"/>
    </source>
</evidence>
<evidence type="ECO:0000256" key="7">
    <source>
        <dbReference type="ARBA" id="ARBA00023146"/>
    </source>
</evidence>
<dbReference type="EMBL" id="JBIBDZ010000008">
    <property type="protein sequence ID" value="MFF5921616.1"/>
    <property type="molecule type" value="Genomic_DNA"/>
</dbReference>
<feature type="short sequence motif" description="'HIGH' region" evidence="9">
    <location>
        <begin position="125"/>
        <end position="135"/>
    </location>
</feature>
<keyword evidence="5 9" id="KW-0067">ATP-binding</keyword>
<dbReference type="InterPro" id="IPR014729">
    <property type="entry name" value="Rossmann-like_a/b/a_fold"/>
</dbReference>
<dbReference type="InterPro" id="IPR035684">
    <property type="entry name" value="ArgRS_core"/>
</dbReference>
<dbReference type="PRINTS" id="PR01038">
    <property type="entry name" value="TRNASYNTHARG"/>
</dbReference>
<dbReference type="HAMAP" id="MF_00123">
    <property type="entry name" value="Arg_tRNA_synth"/>
    <property type="match status" value="1"/>
</dbReference>
<keyword evidence="7 9" id="KW-0030">Aminoacyl-tRNA synthetase</keyword>
<dbReference type="Proteomes" id="UP001602370">
    <property type="component" value="Unassembled WGS sequence"/>
</dbReference>
<evidence type="ECO:0000313" key="14">
    <source>
        <dbReference type="Proteomes" id="UP001602370"/>
    </source>
</evidence>
<keyword evidence="4 9" id="KW-0547">Nucleotide-binding</keyword>
<dbReference type="GO" id="GO:0004814">
    <property type="term" value="F:arginine-tRNA ligase activity"/>
    <property type="evidence" value="ECO:0007669"/>
    <property type="project" value="UniProtKB-EC"/>
</dbReference>
<protein>
    <recommendedName>
        <fullName evidence="9">Arginine--tRNA ligase</fullName>
        <ecNumber evidence="9">6.1.1.19</ecNumber>
    </recommendedName>
    <alternativeName>
        <fullName evidence="9">Arginyl-tRNA synthetase</fullName>
        <shortName evidence="9">ArgRS</shortName>
    </alternativeName>
</protein>
<evidence type="ECO:0000256" key="1">
    <source>
        <dbReference type="ARBA" id="ARBA00005594"/>
    </source>
</evidence>